<dbReference type="GO" id="GO:0005886">
    <property type="term" value="C:plasma membrane"/>
    <property type="evidence" value="ECO:0007669"/>
    <property type="project" value="UniProtKB-SubCell"/>
</dbReference>
<name>A0A372ZI58_9ACTN</name>
<dbReference type="Gene3D" id="1.20.1250.20">
    <property type="entry name" value="MFS general substrate transporter like domains"/>
    <property type="match status" value="1"/>
</dbReference>
<evidence type="ECO:0000259" key="8">
    <source>
        <dbReference type="PROSITE" id="PS50850"/>
    </source>
</evidence>
<feature type="transmembrane region" description="Helical" evidence="7">
    <location>
        <begin position="321"/>
        <end position="339"/>
    </location>
</feature>
<keyword evidence="10" id="KW-1185">Reference proteome</keyword>
<keyword evidence="5 7" id="KW-1133">Transmembrane helix</keyword>
<evidence type="ECO:0000256" key="4">
    <source>
        <dbReference type="ARBA" id="ARBA00022692"/>
    </source>
</evidence>
<feature type="transmembrane region" description="Helical" evidence="7">
    <location>
        <begin position="181"/>
        <end position="198"/>
    </location>
</feature>
<sequence>MNTGLHAEARPRAERGLGAGFRRTWAASAVSAVGTGMHFAAFPVLAAEVTSDPGQLSLVTVLGSLPWLLVALPAGVLVDRMHPGRIMVAADFGRAVAVVALLAMLWAGGPNLPALLVVSALLGVGEVFFECAAQSFLPAVVAKEDLEQANGRLFTGVTAGRDFVGQLVGGTLFAVSRTLPFVVNLVSFVASGLLIAGVRTTEAPPKRAAKGAMLPQIAAGLRLILRNRVLRSFALASAVVNAVFLGELAVLVLFATRELGLAERYYGLLLTAMAVGGVGGGLLAPQLVRRLDRRAALTGALVAIGASSLVLGLAAELFSALAAFVLMGFAMTLWNVVVVSLRQMIVPAEFLGRTNSVYRLLGWGAMPLGGLLAGAAADAWGLRTPFALGGAATVLCALAVARVLRRETLPTDARETDGRATAAPETDIRES</sequence>
<keyword evidence="4 7" id="KW-0812">Transmembrane</keyword>
<accession>A0A372ZI58</accession>
<dbReference type="SUPFAM" id="SSF103473">
    <property type="entry name" value="MFS general substrate transporter"/>
    <property type="match status" value="1"/>
</dbReference>
<keyword evidence="3" id="KW-1003">Cell membrane</keyword>
<feature type="domain" description="Major facilitator superfamily (MFS) profile" evidence="8">
    <location>
        <begin position="230"/>
        <end position="431"/>
    </location>
</feature>
<evidence type="ECO:0000256" key="6">
    <source>
        <dbReference type="ARBA" id="ARBA00023136"/>
    </source>
</evidence>
<feature type="transmembrane region" description="Helical" evidence="7">
    <location>
        <begin position="386"/>
        <end position="404"/>
    </location>
</feature>
<dbReference type="Proteomes" id="UP000263377">
    <property type="component" value="Unassembled WGS sequence"/>
</dbReference>
<protein>
    <submittedName>
        <fullName evidence="9">MFS transporter</fullName>
    </submittedName>
</protein>
<feature type="transmembrane region" description="Helical" evidence="7">
    <location>
        <begin position="265"/>
        <end position="284"/>
    </location>
</feature>
<dbReference type="EMBL" id="QVIG01000003">
    <property type="protein sequence ID" value="RGD55441.1"/>
    <property type="molecule type" value="Genomic_DNA"/>
</dbReference>
<comment type="caution">
    <text evidence="9">The sequence shown here is derived from an EMBL/GenBank/DDBJ whole genome shotgun (WGS) entry which is preliminary data.</text>
</comment>
<evidence type="ECO:0000256" key="7">
    <source>
        <dbReference type="SAM" id="Phobius"/>
    </source>
</evidence>
<gene>
    <name evidence="9" type="ORF">DR950_39400</name>
</gene>
<evidence type="ECO:0000256" key="3">
    <source>
        <dbReference type="ARBA" id="ARBA00022475"/>
    </source>
</evidence>
<feature type="transmembrane region" description="Helical" evidence="7">
    <location>
        <begin position="25"/>
        <end position="46"/>
    </location>
</feature>
<comment type="subcellular location">
    <subcellularLocation>
        <location evidence="1">Cell membrane</location>
        <topology evidence="1">Multi-pass membrane protein</topology>
    </subcellularLocation>
</comment>
<dbReference type="InterPro" id="IPR036259">
    <property type="entry name" value="MFS_trans_sf"/>
</dbReference>
<dbReference type="CDD" id="cd06173">
    <property type="entry name" value="MFS_MefA_like"/>
    <property type="match status" value="1"/>
</dbReference>
<dbReference type="InterPro" id="IPR010290">
    <property type="entry name" value="TM_effector"/>
</dbReference>
<dbReference type="GO" id="GO:0022857">
    <property type="term" value="F:transmembrane transporter activity"/>
    <property type="evidence" value="ECO:0007669"/>
    <property type="project" value="InterPro"/>
</dbReference>
<evidence type="ECO:0000256" key="1">
    <source>
        <dbReference type="ARBA" id="ARBA00004651"/>
    </source>
</evidence>
<evidence type="ECO:0000256" key="5">
    <source>
        <dbReference type="ARBA" id="ARBA00022989"/>
    </source>
</evidence>
<proteinExistence type="predicted"/>
<feature type="transmembrane region" description="Helical" evidence="7">
    <location>
        <begin position="58"/>
        <end position="78"/>
    </location>
</feature>
<dbReference type="RefSeq" id="WP_117492792.1">
    <property type="nucleotide sequence ID" value="NZ_QVIG01000003.1"/>
</dbReference>
<reference evidence="9 10" key="1">
    <citation type="submission" date="2018-08" db="EMBL/GenBank/DDBJ databases">
        <title>Diversity &amp; Physiological Properties of Lignin-Decomposing Actinobacteria from Soil.</title>
        <authorList>
            <person name="Roh S.G."/>
            <person name="Kim S.B."/>
        </authorList>
    </citation>
    <scope>NUCLEOTIDE SEQUENCE [LARGE SCALE GENOMIC DNA]</scope>
    <source>
        <strain evidence="9 10">MMS17-GH009</strain>
    </source>
</reference>
<dbReference type="AlphaFoldDB" id="A0A372ZI58"/>
<dbReference type="PANTHER" id="PTHR23513">
    <property type="entry name" value="INTEGRAL MEMBRANE EFFLUX PROTEIN-RELATED"/>
    <property type="match status" value="1"/>
</dbReference>
<dbReference type="Pfam" id="PF05977">
    <property type="entry name" value="MFS_3"/>
    <property type="match status" value="1"/>
</dbReference>
<evidence type="ECO:0000313" key="9">
    <source>
        <dbReference type="EMBL" id="RGD55441.1"/>
    </source>
</evidence>
<keyword evidence="6 7" id="KW-0472">Membrane</keyword>
<feature type="transmembrane region" description="Helical" evidence="7">
    <location>
        <begin position="232"/>
        <end position="253"/>
    </location>
</feature>
<dbReference type="PANTHER" id="PTHR23513:SF6">
    <property type="entry name" value="MAJOR FACILITATOR SUPERFAMILY ASSOCIATED DOMAIN-CONTAINING PROTEIN"/>
    <property type="match status" value="1"/>
</dbReference>
<evidence type="ECO:0000313" key="10">
    <source>
        <dbReference type="Proteomes" id="UP000263377"/>
    </source>
</evidence>
<feature type="transmembrane region" description="Helical" evidence="7">
    <location>
        <begin position="296"/>
        <end position="315"/>
    </location>
</feature>
<dbReference type="InterPro" id="IPR020846">
    <property type="entry name" value="MFS_dom"/>
</dbReference>
<dbReference type="PROSITE" id="PS50850">
    <property type="entry name" value="MFS"/>
    <property type="match status" value="1"/>
</dbReference>
<evidence type="ECO:0000256" key="2">
    <source>
        <dbReference type="ARBA" id="ARBA00022448"/>
    </source>
</evidence>
<organism evidence="9 10">
    <name type="scientific">Kitasatospora xanthocidica</name>
    <dbReference type="NCBI Taxonomy" id="83382"/>
    <lineage>
        <taxon>Bacteria</taxon>
        <taxon>Bacillati</taxon>
        <taxon>Actinomycetota</taxon>
        <taxon>Actinomycetes</taxon>
        <taxon>Kitasatosporales</taxon>
        <taxon>Streptomycetaceae</taxon>
        <taxon>Kitasatospora</taxon>
    </lineage>
</organism>
<keyword evidence="2" id="KW-0813">Transport</keyword>
<feature type="transmembrane region" description="Helical" evidence="7">
    <location>
        <begin position="360"/>
        <end position="380"/>
    </location>
</feature>